<dbReference type="PANTHER" id="PTHR30231:SF4">
    <property type="entry name" value="PROTEIN NEN2"/>
    <property type="match status" value="1"/>
</dbReference>
<feature type="domain" description="Exonuclease" evidence="5">
    <location>
        <begin position="2"/>
        <end position="159"/>
    </location>
</feature>
<evidence type="ECO:0000256" key="3">
    <source>
        <dbReference type="ARBA" id="ARBA00022839"/>
    </source>
</evidence>
<evidence type="ECO:0000256" key="2">
    <source>
        <dbReference type="ARBA" id="ARBA00022801"/>
    </source>
</evidence>
<protein>
    <recommendedName>
        <fullName evidence="5">Exonuclease domain-containing protein</fullName>
    </recommendedName>
</protein>
<proteinExistence type="predicted"/>
<dbReference type="Gene3D" id="3.30.420.10">
    <property type="entry name" value="Ribonuclease H-like superfamily/Ribonuclease H"/>
    <property type="match status" value="1"/>
</dbReference>
<accession>A0A290ZFV1</accession>
<dbReference type="PANTHER" id="PTHR30231">
    <property type="entry name" value="DNA POLYMERASE III SUBUNIT EPSILON"/>
    <property type="match status" value="1"/>
</dbReference>
<evidence type="ECO:0000256" key="4">
    <source>
        <dbReference type="SAM" id="MobiDB-lite"/>
    </source>
</evidence>
<feature type="region of interest" description="Disordered" evidence="4">
    <location>
        <begin position="233"/>
        <end position="266"/>
    </location>
</feature>
<dbReference type="CDD" id="cd06127">
    <property type="entry name" value="DEDDh"/>
    <property type="match status" value="1"/>
</dbReference>
<keyword evidence="2" id="KW-0378">Hydrolase</keyword>
<keyword evidence="3" id="KW-0269">Exonuclease</keyword>
<keyword evidence="1" id="KW-0540">Nuclease</keyword>
<organism evidence="6 7">
    <name type="scientific">Actinosynnema pretiosum</name>
    <dbReference type="NCBI Taxonomy" id="42197"/>
    <lineage>
        <taxon>Bacteria</taxon>
        <taxon>Bacillati</taxon>
        <taxon>Actinomycetota</taxon>
        <taxon>Actinomycetes</taxon>
        <taxon>Pseudonocardiales</taxon>
        <taxon>Pseudonocardiaceae</taxon>
        <taxon>Actinosynnema</taxon>
    </lineage>
</organism>
<dbReference type="AlphaFoldDB" id="A0A290ZFV1"/>
<dbReference type="KEGG" id="apre:CNX65_34830"/>
<dbReference type="Gene3D" id="3.40.50.10190">
    <property type="entry name" value="BRCT domain"/>
    <property type="match status" value="1"/>
</dbReference>
<dbReference type="InterPro" id="IPR036397">
    <property type="entry name" value="RNaseH_sf"/>
</dbReference>
<evidence type="ECO:0000313" key="7">
    <source>
        <dbReference type="Proteomes" id="UP000218505"/>
    </source>
</evidence>
<sequence>MGYAVVDVETTGFRRSDRVVEVAVVQLDRDRRVTGEWCTLLNPGRDLGPQHVHRIRAADVWGAPTFALAAGALARRLAGRVLVAHNLAFDARFLAAEFGRVGVDADFDGLCTMRLSGGRRSLRDCCADAGVPLLDAHSALADARAAAALFARLPEVPGAGALDLPPLGADVPEVRRGAADLAGGVLAGAGPGPAGAVPAGGVPANGPSSGGLSAGGLSTGAAPWSGALAGATRPVELSGGTRAGGTRSGEVPAGGDPAGGALGGPAASGSASGVAAAGIPVACGPAVGGAAAGGAGAARRLARGDLVVFTGQMDDARDVWVDRALGAGLRVNSGYVTRATALLVAADPFSLSTKARRARAYGVPIVSEGAFAALLAALAGGLPDESLGKIS</sequence>
<dbReference type="Proteomes" id="UP000218505">
    <property type="component" value="Chromosome"/>
</dbReference>
<gene>
    <name evidence="6" type="ORF">CNX65_34830</name>
</gene>
<dbReference type="GO" id="GO:0005829">
    <property type="term" value="C:cytosol"/>
    <property type="evidence" value="ECO:0007669"/>
    <property type="project" value="TreeGrafter"/>
</dbReference>
<dbReference type="InterPro" id="IPR013520">
    <property type="entry name" value="Ribonucl_H"/>
</dbReference>
<evidence type="ECO:0000259" key="5">
    <source>
        <dbReference type="SMART" id="SM00479"/>
    </source>
</evidence>
<keyword evidence="7" id="KW-1185">Reference proteome</keyword>
<dbReference type="EMBL" id="CP023445">
    <property type="protein sequence ID" value="ATE57849.1"/>
    <property type="molecule type" value="Genomic_DNA"/>
</dbReference>
<reference evidence="6" key="1">
    <citation type="submission" date="2017-09" db="EMBL/GenBank/DDBJ databases">
        <title>Complete Genome Sequence of ansamitocin-producing Bacterium Actinosynnema pretiosum X47.</title>
        <authorList>
            <person name="Cao G."/>
            <person name="Zong G."/>
            <person name="Zhong C."/>
            <person name="Fu J."/>
        </authorList>
    </citation>
    <scope>NUCLEOTIDE SEQUENCE [LARGE SCALE GENOMIC DNA]</scope>
    <source>
        <strain evidence="6">X47</strain>
    </source>
</reference>
<dbReference type="FunFam" id="3.30.420.10:FF:000045">
    <property type="entry name" value="3'-5' exonuclease DinG"/>
    <property type="match status" value="1"/>
</dbReference>
<dbReference type="SUPFAM" id="SSF53098">
    <property type="entry name" value="Ribonuclease H-like"/>
    <property type="match status" value="1"/>
</dbReference>
<evidence type="ECO:0000313" key="6">
    <source>
        <dbReference type="EMBL" id="ATE57849.1"/>
    </source>
</evidence>
<dbReference type="GO" id="GO:0003676">
    <property type="term" value="F:nucleic acid binding"/>
    <property type="evidence" value="ECO:0007669"/>
    <property type="project" value="InterPro"/>
</dbReference>
<evidence type="ECO:0000256" key="1">
    <source>
        <dbReference type="ARBA" id="ARBA00022722"/>
    </source>
</evidence>
<dbReference type="SMART" id="SM00479">
    <property type="entry name" value="EXOIII"/>
    <property type="match status" value="1"/>
</dbReference>
<dbReference type="InterPro" id="IPR012337">
    <property type="entry name" value="RNaseH-like_sf"/>
</dbReference>
<dbReference type="InterPro" id="IPR036420">
    <property type="entry name" value="BRCT_dom_sf"/>
</dbReference>
<name>A0A290ZFV1_9PSEU</name>
<dbReference type="RefSeq" id="WP_096497490.1">
    <property type="nucleotide sequence ID" value="NZ_CP023445.1"/>
</dbReference>
<dbReference type="GO" id="GO:0008408">
    <property type="term" value="F:3'-5' exonuclease activity"/>
    <property type="evidence" value="ECO:0007669"/>
    <property type="project" value="TreeGrafter"/>
</dbReference>
<dbReference type="SUPFAM" id="SSF52113">
    <property type="entry name" value="BRCT domain"/>
    <property type="match status" value="1"/>
</dbReference>
<dbReference type="Pfam" id="PF00929">
    <property type="entry name" value="RNase_T"/>
    <property type="match status" value="1"/>
</dbReference>